<dbReference type="Proteomes" id="UP001230188">
    <property type="component" value="Unassembled WGS sequence"/>
</dbReference>
<evidence type="ECO:0000256" key="4">
    <source>
        <dbReference type="ARBA" id="ARBA00023136"/>
    </source>
</evidence>
<dbReference type="Pfam" id="PF00085">
    <property type="entry name" value="Thioredoxin"/>
    <property type="match status" value="1"/>
</dbReference>
<keyword evidence="2 5" id="KW-0812">Transmembrane</keyword>
<proteinExistence type="predicted"/>
<feature type="domain" description="Thioredoxin" evidence="6">
    <location>
        <begin position="128"/>
        <end position="260"/>
    </location>
</feature>
<keyword evidence="8" id="KW-1185">Reference proteome</keyword>
<dbReference type="Pfam" id="PF13850">
    <property type="entry name" value="ERGIC_N"/>
    <property type="match status" value="1"/>
</dbReference>
<comment type="caution">
    <text evidence="7">The sequence shown here is derived from an EMBL/GenBank/DDBJ whole genome shotgun (WGS) entry which is preliminary data.</text>
</comment>
<name>A0AAD7UKM0_9STRA</name>
<dbReference type="InterPro" id="IPR012936">
    <property type="entry name" value="Erv_C"/>
</dbReference>
<dbReference type="SUPFAM" id="SSF52833">
    <property type="entry name" value="Thioredoxin-like"/>
    <property type="match status" value="1"/>
</dbReference>
<dbReference type="PANTHER" id="PTHR10984">
    <property type="entry name" value="ENDOPLASMIC RETICULUM-GOLGI INTERMEDIATE COMPARTMENT PROTEIN"/>
    <property type="match status" value="1"/>
</dbReference>
<evidence type="ECO:0000313" key="7">
    <source>
        <dbReference type="EMBL" id="KAJ8609639.1"/>
    </source>
</evidence>
<feature type="transmembrane region" description="Helical" evidence="5">
    <location>
        <begin position="433"/>
        <end position="456"/>
    </location>
</feature>
<keyword evidence="3 5" id="KW-1133">Transmembrane helix</keyword>
<gene>
    <name evidence="7" type="ORF">CTAYLR_006283</name>
</gene>
<dbReference type="InterPro" id="IPR013766">
    <property type="entry name" value="Thioredoxin_domain"/>
</dbReference>
<accession>A0AAD7UKM0</accession>
<dbReference type="GO" id="GO:0005783">
    <property type="term" value="C:endoplasmic reticulum"/>
    <property type="evidence" value="ECO:0007669"/>
    <property type="project" value="TreeGrafter"/>
</dbReference>
<dbReference type="GO" id="GO:0030134">
    <property type="term" value="C:COPII-coated ER to Golgi transport vesicle"/>
    <property type="evidence" value="ECO:0007669"/>
    <property type="project" value="TreeGrafter"/>
</dbReference>
<evidence type="ECO:0000256" key="3">
    <source>
        <dbReference type="ARBA" id="ARBA00022989"/>
    </source>
</evidence>
<dbReference type="Gene3D" id="3.40.30.10">
    <property type="entry name" value="Glutaredoxin"/>
    <property type="match status" value="1"/>
</dbReference>
<evidence type="ECO:0000256" key="1">
    <source>
        <dbReference type="ARBA" id="ARBA00004370"/>
    </source>
</evidence>
<dbReference type="InterPro" id="IPR036249">
    <property type="entry name" value="Thioredoxin-like_sf"/>
</dbReference>
<reference evidence="7" key="1">
    <citation type="submission" date="2023-01" db="EMBL/GenBank/DDBJ databases">
        <title>Metagenome sequencing of chrysophaentin producing Chrysophaeum taylorii.</title>
        <authorList>
            <person name="Davison J."/>
            <person name="Bewley C."/>
        </authorList>
    </citation>
    <scope>NUCLEOTIDE SEQUENCE</scope>
    <source>
        <strain evidence="7">NIES-1699</strain>
    </source>
</reference>
<dbReference type="GO" id="GO:0016020">
    <property type="term" value="C:membrane"/>
    <property type="evidence" value="ECO:0007669"/>
    <property type="project" value="UniProtKB-SubCell"/>
</dbReference>
<feature type="transmembrane region" description="Helical" evidence="5">
    <location>
        <begin position="21"/>
        <end position="51"/>
    </location>
</feature>
<dbReference type="PROSITE" id="PS51352">
    <property type="entry name" value="THIOREDOXIN_2"/>
    <property type="match status" value="1"/>
</dbReference>
<dbReference type="InterPro" id="IPR039542">
    <property type="entry name" value="Erv_N"/>
</dbReference>
<dbReference type="Pfam" id="PF07970">
    <property type="entry name" value="COPIIcoated_ERV"/>
    <property type="match status" value="1"/>
</dbReference>
<dbReference type="AlphaFoldDB" id="A0AAD7UKM0"/>
<comment type="subcellular location">
    <subcellularLocation>
        <location evidence="1">Membrane</location>
    </subcellularLocation>
</comment>
<dbReference type="PANTHER" id="PTHR10984:SF37">
    <property type="entry name" value="PROTEIN DISULFIDE-ISOMERASE 5-3"/>
    <property type="match status" value="1"/>
</dbReference>
<protein>
    <recommendedName>
        <fullName evidence="6">Thioredoxin domain-containing protein</fullName>
    </recommendedName>
</protein>
<evidence type="ECO:0000256" key="2">
    <source>
        <dbReference type="ARBA" id="ARBA00022692"/>
    </source>
</evidence>
<organism evidence="7 8">
    <name type="scientific">Chrysophaeum taylorii</name>
    <dbReference type="NCBI Taxonomy" id="2483200"/>
    <lineage>
        <taxon>Eukaryota</taxon>
        <taxon>Sar</taxon>
        <taxon>Stramenopiles</taxon>
        <taxon>Ochrophyta</taxon>
        <taxon>Pelagophyceae</taxon>
        <taxon>Pelagomonadales</taxon>
        <taxon>Pelagomonadaceae</taxon>
        <taxon>Chrysophaeum</taxon>
    </lineage>
</organism>
<dbReference type="InterPro" id="IPR045888">
    <property type="entry name" value="Erv"/>
</dbReference>
<keyword evidence="4 5" id="KW-0472">Membrane</keyword>
<evidence type="ECO:0000256" key="5">
    <source>
        <dbReference type="SAM" id="Phobius"/>
    </source>
</evidence>
<evidence type="ECO:0000259" key="6">
    <source>
        <dbReference type="PROSITE" id="PS51352"/>
    </source>
</evidence>
<evidence type="ECO:0000313" key="8">
    <source>
        <dbReference type="Proteomes" id="UP001230188"/>
    </source>
</evidence>
<dbReference type="CDD" id="cd02961">
    <property type="entry name" value="PDI_a_family"/>
    <property type="match status" value="1"/>
</dbReference>
<sequence length="464" mass="53059">MAGGGLKMAQVDFFRKIPTDLTEATVVGAALSVTAGFFMIVLFVVELWAFMSTTIETGVTLDTNAETLLRINFNITMMQLQCDYAVVDVVDVLGTNTMNVTKNVEKWQLDENGKRMIFQGRNREQRDIAHDDHHPELHVLHANGVHAPSLSEAEFDEYLKENPYVFVNFFAPWCIWCQRLEPTWEALAEEVERVNEAGRDAIDVDVVKVDCVANRNLCGAQRIQAFPTLRFFKDGKQYGIDYKQDRTVTAFVDFLKQKVELEKTMQDWHPRRKQRMLEIKEHPGCMLSGYVLVNRVPGNFHVEARSKLHNLNAAMTNLSHVVNHLSFGTPLDRDIARKVSRYPQFQKNHPLDGLRFVNKDYHQAHHHYSKVVSTHFEVGGMMSKTREIVGYQMLAQSQIMHYQEHDVPEAKFSYDLSPMAVLVSSKGRRWYDFVTSVCAIVGGTFTTVGIIDAVLYKILKPKQL</sequence>
<dbReference type="EMBL" id="JAQMWT010000136">
    <property type="protein sequence ID" value="KAJ8609639.1"/>
    <property type="molecule type" value="Genomic_DNA"/>
</dbReference>